<keyword evidence="3" id="KW-0349">Heme</keyword>
<evidence type="ECO:0000256" key="2">
    <source>
        <dbReference type="ARBA" id="ARBA00023004"/>
    </source>
</evidence>
<dbReference type="Proteomes" id="UP000199702">
    <property type="component" value="Unassembled WGS sequence"/>
</dbReference>
<keyword evidence="1 3" id="KW-0479">Metal-binding</keyword>
<dbReference type="AlphaFoldDB" id="A0A1H6QSS7"/>
<dbReference type="GO" id="GO:0009055">
    <property type="term" value="F:electron transfer activity"/>
    <property type="evidence" value="ECO:0007669"/>
    <property type="project" value="InterPro"/>
</dbReference>
<evidence type="ECO:0000256" key="1">
    <source>
        <dbReference type="ARBA" id="ARBA00022723"/>
    </source>
</evidence>
<organism evidence="6 7">
    <name type="scientific">Flavobacterium terrigena</name>
    <dbReference type="NCBI Taxonomy" id="402734"/>
    <lineage>
        <taxon>Bacteria</taxon>
        <taxon>Pseudomonadati</taxon>
        <taxon>Bacteroidota</taxon>
        <taxon>Flavobacteriia</taxon>
        <taxon>Flavobacteriales</taxon>
        <taxon>Flavobacteriaceae</taxon>
        <taxon>Flavobacterium</taxon>
    </lineage>
</organism>
<sequence length="119" mass="12744">MKNNKYSIIIPFLLLFGCTSNSEDDLTNPVVLGNTKFSIDVKPIIDSKCVVCHSDTPTNGAPMPLTTAAAVKEAIQNRNLIGKISRPDGALGLMPYGGPRLPQASIDIIADWKASGFLE</sequence>
<keyword evidence="4" id="KW-0732">Signal</keyword>
<evidence type="ECO:0000256" key="4">
    <source>
        <dbReference type="SAM" id="SignalP"/>
    </source>
</evidence>
<evidence type="ECO:0000313" key="7">
    <source>
        <dbReference type="Proteomes" id="UP000199702"/>
    </source>
</evidence>
<dbReference type="GO" id="GO:0020037">
    <property type="term" value="F:heme binding"/>
    <property type="evidence" value="ECO:0007669"/>
    <property type="project" value="InterPro"/>
</dbReference>
<keyword evidence="7" id="KW-1185">Reference proteome</keyword>
<dbReference type="GO" id="GO:0046872">
    <property type="term" value="F:metal ion binding"/>
    <property type="evidence" value="ECO:0007669"/>
    <property type="project" value="UniProtKB-KW"/>
</dbReference>
<dbReference type="STRING" id="402734.SAMN05660918_0727"/>
<accession>A0A1H6QSS7</accession>
<evidence type="ECO:0000256" key="3">
    <source>
        <dbReference type="PROSITE-ProRule" id="PRU00433"/>
    </source>
</evidence>
<reference evidence="7" key="1">
    <citation type="submission" date="2016-10" db="EMBL/GenBank/DDBJ databases">
        <authorList>
            <person name="Varghese N."/>
            <person name="Submissions S."/>
        </authorList>
    </citation>
    <scope>NUCLEOTIDE SEQUENCE [LARGE SCALE GENOMIC DNA]</scope>
    <source>
        <strain evidence="7">DSM 17934</strain>
    </source>
</reference>
<name>A0A1H6QSS7_9FLAO</name>
<feature type="chain" id="PRO_5011542080" description="Cytochrome c domain-containing protein" evidence="4">
    <location>
        <begin position="23"/>
        <end position="119"/>
    </location>
</feature>
<feature type="signal peptide" evidence="4">
    <location>
        <begin position="1"/>
        <end position="22"/>
    </location>
</feature>
<dbReference type="PROSITE" id="PS51007">
    <property type="entry name" value="CYTC"/>
    <property type="match status" value="1"/>
</dbReference>
<dbReference type="EMBL" id="FNYA01000001">
    <property type="protein sequence ID" value="SEI46623.1"/>
    <property type="molecule type" value="Genomic_DNA"/>
</dbReference>
<dbReference type="PROSITE" id="PS51257">
    <property type="entry name" value="PROKAR_LIPOPROTEIN"/>
    <property type="match status" value="1"/>
</dbReference>
<dbReference type="InterPro" id="IPR009056">
    <property type="entry name" value="Cyt_c-like_dom"/>
</dbReference>
<protein>
    <recommendedName>
        <fullName evidence="5">Cytochrome c domain-containing protein</fullName>
    </recommendedName>
</protein>
<evidence type="ECO:0000313" key="6">
    <source>
        <dbReference type="EMBL" id="SEI46623.1"/>
    </source>
</evidence>
<gene>
    <name evidence="6" type="ORF">SAMN05660918_0727</name>
</gene>
<feature type="domain" description="Cytochrome c" evidence="5">
    <location>
        <begin position="28"/>
        <end position="117"/>
    </location>
</feature>
<keyword evidence="2 3" id="KW-0408">Iron</keyword>
<dbReference type="OrthoDB" id="9786191at2"/>
<proteinExistence type="predicted"/>
<evidence type="ECO:0000259" key="5">
    <source>
        <dbReference type="PROSITE" id="PS51007"/>
    </source>
</evidence>
<dbReference type="RefSeq" id="WP_091308081.1">
    <property type="nucleotide sequence ID" value="NZ_CBCSJU010000001.1"/>
</dbReference>